<dbReference type="InterPro" id="IPR050643">
    <property type="entry name" value="Periplasmic_pilus_chap"/>
</dbReference>
<dbReference type="InterPro" id="IPR008962">
    <property type="entry name" value="PapD-like_sf"/>
</dbReference>
<evidence type="ECO:0000256" key="3">
    <source>
        <dbReference type="ARBA" id="ARBA00022729"/>
    </source>
</evidence>
<name>A0A1X0N7N5_9PSED</name>
<dbReference type="AlphaFoldDB" id="A0A1X0N7N5"/>
<dbReference type="InterPro" id="IPR013783">
    <property type="entry name" value="Ig-like_fold"/>
</dbReference>
<dbReference type="Proteomes" id="UP000192815">
    <property type="component" value="Unassembled WGS sequence"/>
</dbReference>
<proteinExistence type="inferred from homology"/>
<comment type="caution">
    <text evidence="8">The sequence shown here is derived from an EMBL/GenBank/DDBJ whole genome shotgun (WGS) entry which is preliminary data.</text>
</comment>
<evidence type="ECO:0000313" key="9">
    <source>
        <dbReference type="Proteomes" id="UP000192815"/>
    </source>
</evidence>
<dbReference type="Gene3D" id="2.60.40.10">
    <property type="entry name" value="Immunoglobulins"/>
    <property type="match status" value="2"/>
</dbReference>
<dbReference type="OrthoDB" id="9131059at2"/>
<dbReference type="STRING" id="1958950.BZK31_09440"/>
<reference evidence="9" key="1">
    <citation type="submission" date="2017-02" db="EMBL/GenBank/DDBJ databases">
        <title>Pseudomonas floridae sp. nov., a novel pathogenic bacterial species isolated from tomato.</title>
        <authorList>
            <person name="Timilsina S."/>
            <person name="Vallad G.E."/>
            <person name="Jones J.B."/>
        </authorList>
    </citation>
    <scope>NUCLEOTIDE SEQUENCE [LARGE SCALE GENOMIC DNA]</scope>
    <source>
        <strain evidence="9">GEV388</strain>
    </source>
</reference>
<dbReference type="GO" id="GO:0071555">
    <property type="term" value="P:cell wall organization"/>
    <property type="evidence" value="ECO:0007669"/>
    <property type="project" value="InterPro"/>
</dbReference>
<evidence type="ECO:0000256" key="2">
    <source>
        <dbReference type="ARBA" id="ARBA00007399"/>
    </source>
</evidence>
<dbReference type="SUPFAM" id="SSF49354">
    <property type="entry name" value="PapD-like"/>
    <property type="match status" value="1"/>
</dbReference>
<sequence>MLVTGFPVQAALSLTGTRLVFDGRDREASLEIRNRGSSEVLIQSWLSDPRDDDDTPSAQREPLPFAVTPPLSRLAAGEKTLLRILYQGAGMVGDRESLLHLYVLEIPQRREGRRQLNIAVRQRLNVFYRPVGLPGDPADTAARLRWVIALDEQGNGLLQVSNPTPYHAALETLAVDGIPVSHDALLAPGDRLEFALTGNRQSVTNHRLNFKALTDYGGQRSYCARLNGQASSSAHLLDDTSLQDEC</sequence>
<accession>A0A1X0N7N5</accession>
<dbReference type="InterPro" id="IPR016148">
    <property type="entry name" value="Pili_assmbl_chaperone_C"/>
</dbReference>
<dbReference type="PANTHER" id="PTHR30251">
    <property type="entry name" value="PILUS ASSEMBLY CHAPERONE"/>
    <property type="match status" value="1"/>
</dbReference>
<keyword evidence="3" id="KW-0732">Signal</keyword>
<dbReference type="SUPFAM" id="SSF49584">
    <property type="entry name" value="Periplasmic chaperone C-domain"/>
    <property type="match status" value="1"/>
</dbReference>
<dbReference type="InterPro" id="IPR036316">
    <property type="entry name" value="Pili_assmbl_chap_C_dom_sf"/>
</dbReference>
<evidence type="ECO:0000256" key="5">
    <source>
        <dbReference type="ARBA" id="ARBA00023186"/>
    </source>
</evidence>
<evidence type="ECO:0000256" key="4">
    <source>
        <dbReference type="ARBA" id="ARBA00022764"/>
    </source>
</evidence>
<gene>
    <name evidence="8" type="ORF">BZK31_09440</name>
</gene>
<dbReference type="EMBL" id="MUIO01000025">
    <property type="protein sequence ID" value="ORC59771.1"/>
    <property type="molecule type" value="Genomic_DNA"/>
</dbReference>
<dbReference type="Pfam" id="PF00345">
    <property type="entry name" value="PapD_N"/>
    <property type="match status" value="1"/>
</dbReference>
<dbReference type="InterPro" id="IPR016147">
    <property type="entry name" value="Pili_assmbl_chaperone_N"/>
</dbReference>
<evidence type="ECO:0000256" key="1">
    <source>
        <dbReference type="ARBA" id="ARBA00004418"/>
    </source>
</evidence>
<dbReference type="Pfam" id="PF02753">
    <property type="entry name" value="PapD_C"/>
    <property type="match status" value="1"/>
</dbReference>
<evidence type="ECO:0000259" key="7">
    <source>
        <dbReference type="Pfam" id="PF02753"/>
    </source>
</evidence>
<organism evidence="8 9">
    <name type="scientific">Pseudomonas floridensis</name>
    <dbReference type="NCBI Taxonomy" id="1958950"/>
    <lineage>
        <taxon>Bacteria</taxon>
        <taxon>Pseudomonadati</taxon>
        <taxon>Pseudomonadota</taxon>
        <taxon>Gammaproteobacteria</taxon>
        <taxon>Pseudomonadales</taxon>
        <taxon>Pseudomonadaceae</taxon>
        <taxon>Pseudomonas</taxon>
    </lineage>
</organism>
<comment type="similarity">
    <text evidence="2">Belongs to the periplasmic pilus chaperone family.</text>
</comment>
<evidence type="ECO:0000259" key="6">
    <source>
        <dbReference type="Pfam" id="PF00345"/>
    </source>
</evidence>
<dbReference type="GO" id="GO:0030288">
    <property type="term" value="C:outer membrane-bounded periplasmic space"/>
    <property type="evidence" value="ECO:0007669"/>
    <property type="project" value="InterPro"/>
</dbReference>
<protein>
    <submittedName>
        <fullName evidence="8">Pilus assembly protein</fullName>
    </submittedName>
</protein>
<keyword evidence="9" id="KW-1185">Reference proteome</keyword>
<feature type="domain" description="Pili assembly chaperone N-terminal" evidence="6">
    <location>
        <begin position="12"/>
        <end position="133"/>
    </location>
</feature>
<dbReference type="InterPro" id="IPR001829">
    <property type="entry name" value="Pili_assmbl_chaperone_bac"/>
</dbReference>
<feature type="domain" description="Pili assembly chaperone C-terminal" evidence="7">
    <location>
        <begin position="160"/>
        <end position="220"/>
    </location>
</feature>
<evidence type="ECO:0000313" key="8">
    <source>
        <dbReference type="EMBL" id="ORC59771.1"/>
    </source>
</evidence>
<dbReference type="RefSeq" id="WP_083182469.1">
    <property type="nucleotide sequence ID" value="NZ_CBCRZR010000001.1"/>
</dbReference>
<comment type="subcellular location">
    <subcellularLocation>
        <location evidence="1">Periplasm</location>
    </subcellularLocation>
</comment>
<dbReference type="PANTHER" id="PTHR30251:SF2">
    <property type="entry name" value="FIMBRIAL CHAPERONE YADV-RELATED"/>
    <property type="match status" value="1"/>
</dbReference>
<keyword evidence="5" id="KW-0143">Chaperone</keyword>
<keyword evidence="4" id="KW-0574">Periplasm</keyword>
<dbReference type="PRINTS" id="PR00969">
    <property type="entry name" value="CHAPERONPILI"/>
</dbReference>